<dbReference type="PRINTS" id="PR01536">
    <property type="entry name" value="INTRLKN1R12F"/>
</dbReference>
<dbReference type="PROSITE" id="PS50104">
    <property type="entry name" value="TIR"/>
    <property type="match status" value="1"/>
</dbReference>
<keyword evidence="12" id="KW-0472">Membrane</keyword>
<dbReference type="SMART" id="SM00409">
    <property type="entry name" value="IG"/>
    <property type="match status" value="3"/>
</dbReference>
<dbReference type="Gene3D" id="3.40.50.10140">
    <property type="entry name" value="Toll/interleukin-1 receptor homology (TIR) domain"/>
    <property type="match status" value="1"/>
</dbReference>
<reference evidence="16" key="2">
    <citation type="submission" date="2025-09" db="UniProtKB">
        <authorList>
            <consortium name="Ensembl"/>
        </authorList>
    </citation>
    <scope>IDENTIFICATION</scope>
</reference>
<dbReference type="RefSeq" id="XP_030200156.1">
    <property type="nucleotide sequence ID" value="XM_030344296.1"/>
</dbReference>
<dbReference type="Pfam" id="PF01582">
    <property type="entry name" value="TIR"/>
    <property type="match status" value="1"/>
</dbReference>
<keyword evidence="8" id="KW-1015">Disulfide bond</keyword>
<feature type="compositionally biased region" description="Polar residues" evidence="11">
    <location>
        <begin position="498"/>
        <end position="533"/>
    </location>
</feature>
<comment type="subcellular location">
    <subcellularLocation>
        <location evidence="1">Secreted</location>
    </subcellularLocation>
</comment>
<evidence type="ECO:0000313" key="16">
    <source>
        <dbReference type="Ensembl" id="ENSGMOP00000045425.1"/>
    </source>
</evidence>
<dbReference type="GeneID" id="115533680"/>
<dbReference type="InterPro" id="IPR036179">
    <property type="entry name" value="Ig-like_dom_sf"/>
</dbReference>
<dbReference type="RefSeq" id="XP_030200158.1">
    <property type="nucleotide sequence ID" value="XM_030344298.1"/>
</dbReference>
<name>A0A8C5BFR0_GADMO</name>
<keyword evidence="7" id="KW-0520">NAD</keyword>
<dbReference type="PANTHER" id="PTHR11890">
    <property type="entry name" value="INTERLEUKIN-1 RECEPTOR FAMILY MEMBER"/>
    <property type="match status" value="1"/>
</dbReference>
<dbReference type="OrthoDB" id="6132459at2759"/>
<dbReference type="GO" id="GO:0004908">
    <property type="term" value="F:interleukin-1 receptor activity"/>
    <property type="evidence" value="ECO:0007669"/>
    <property type="project" value="InterPro"/>
</dbReference>
<dbReference type="GO" id="GO:0005576">
    <property type="term" value="C:extracellular region"/>
    <property type="evidence" value="ECO:0007669"/>
    <property type="project" value="UniProtKB-SubCell"/>
</dbReference>
<keyword evidence="6" id="KW-0378">Hydrolase</keyword>
<evidence type="ECO:0000256" key="10">
    <source>
        <dbReference type="ARBA" id="ARBA00023319"/>
    </source>
</evidence>
<evidence type="ECO:0000259" key="14">
    <source>
        <dbReference type="PROSITE" id="PS50104"/>
    </source>
</evidence>
<keyword evidence="12" id="KW-1133">Transmembrane helix</keyword>
<feature type="domain" description="TIR" evidence="14">
    <location>
        <begin position="410"/>
        <end position="657"/>
    </location>
</feature>
<comment type="similarity">
    <text evidence="2">Belongs to the interleukin-1 receptor family.</text>
</comment>
<dbReference type="InterPro" id="IPR013151">
    <property type="entry name" value="Immunoglobulin_dom"/>
</dbReference>
<dbReference type="RefSeq" id="XP_030200159.1">
    <property type="nucleotide sequence ID" value="XM_030344299.1"/>
</dbReference>
<keyword evidence="3" id="KW-0964">Secreted</keyword>
<feature type="transmembrane region" description="Helical" evidence="12">
    <location>
        <begin position="362"/>
        <end position="386"/>
    </location>
</feature>
<organism evidence="16 17">
    <name type="scientific">Gadus morhua</name>
    <name type="common">Atlantic cod</name>
    <dbReference type="NCBI Taxonomy" id="8049"/>
    <lineage>
        <taxon>Eukaryota</taxon>
        <taxon>Metazoa</taxon>
        <taxon>Chordata</taxon>
        <taxon>Craniata</taxon>
        <taxon>Vertebrata</taxon>
        <taxon>Euteleostomi</taxon>
        <taxon>Actinopterygii</taxon>
        <taxon>Neopterygii</taxon>
        <taxon>Teleostei</taxon>
        <taxon>Neoteleostei</taxon>
        <taxon>Acanthomorphata</taxon>
        <taxon>Zeiogadaria</taxon>
        <taxon>Gadariae</taxon>
        <taxon>Gadiformes</taxon>
        <taxon>Gadoidei</taxon>
        <taxon>Gadidae</taxon>
        <taxon>Gadus</taxon>
    </lineage>
</organism>
<evidence type="ECO:0000256" key="4">
    <source>
        <dbReference type="ARBA" id="ARBA00022729"/>
    </source>
</evidence>
<feature type="chain" id="PRO_5045585982" evidence="13">
    <location>
        <begin position="22"/>
        <end position="687"/>
    </location>
</feature>
<dbReference type="Gene3D" id="2.60.40.10">
    <property type="entry name" value="Immunoglobulins"/>
    <property type="match status" value="3"/>
</dbReference>
<dbReference type="InterPro" id="IPR035897">
    <property type="entry name" value="Toll_tir_struct_dom_sf"/>
</dbReference>
<dbReference type="GeneTree" id="ENSGT01090000259985"/>
<keyword evidence="4 13" id="KW-0732">Signal</keyword>
<reference evidence="16" key="1">
    <citation type="submission" date="2025-08" db="UniProtKB">
        <authorList>
            <consortium name="Ensembl"/>
        </authorList>
    </citation>
    <scope>IDENTIFICATION</scope>
</reference>
<dbReference type="InterPro" id="IPR004074">
    <property type="entry name" value="IL-1_rcpt_I/II-typ"/>
</dbReference>
<keyword evidence="10" id="KW-0393">Immunoglobulin domain</keyword>
<dbReference type="GO" id="GO:0016787">
    <property type="term" value="F:hydrolase activity"/>
    <property type="evidence" value="ECO:0007669"/>
    <property type="project" value="UniProtKB-KW"/>
</dbReference>
<dbReference type="RefSeq" id="XP_030200157.1">
    <property type="nucleotide sequence ID" value="XM_030344297.1"/>
</dbReference>
<evidence type="ECO:0000256" key="12">
    <source>
        <dbReference type="SAM" id="Phobius"/>
    </source>
</evidence>
<dbReference type="InterPro" id="IPR007110">
    <property type="entry name" value="Ig-like_dom"/>
</dbReference>
<keyword evidence="17" id="KW-1185">Reference proteome</keyword>
<evidence type="ECO:0000256" key="13">
    <source>
        <dbReference type="SAM" id="SignalP"/>
    </source>
</evidence>
<dbReference type="Pfam" id="PF00047">
    <property type="entry name" value="ig"/>
    <property type="match status" value="1"/>
</dbReference>
<dbReference type="SUPFAM" id="SSF52200">
    <property type="entry name" value="Toll/Interleukin receptor TIR domain"/>
    <property type="match status" value="1"/>
</dbReference>
<dbReference type="PROSITE" id="PS50835">
    <property type="entry name" value="IG_LIKE"/>
    <property type="match status" value="1"/>
</dbReference>
<evidence type="ECO:0000256" key="6">
    <source>
        <dbReference type="ARBA" id="ARBA00022801"/>
    </source>
</evidence>
<proteinExistence type="inferred from homology"/>
<evidence type="ECO:0000256" key="3">
    <source>
        <dbReference type="ARBA" id="ARBA00022525"/>
    </source>
</evidence>
<evidence type="ECO:0000313" key="17">
    <source>
        <dbReference type="Proteomes" id="UP000694546"/>
    </source>
</evidence>
<feature type="signal peptide" evidence="13">
    <location>
        <begin position="1"/>
        <end position="21"/>
    </location>
</feature>
<protein>
    <submittedName>
        <fullName evidence="16">Zmp:0000000936</fullName>
    </submittedName>
</protein>
<dbReference type="InterPro" id="IPR013783">
    <property type="entry name" value="Ig-like_fold"/>
</dbReference>
<evidence type="ECO:0000259" key="15">
    <source>
        <dbReference type="PROSITE" id="PS50835"/>
    </source>
</evidence>
<dbReference type="Ensembl" id="ENSGMOT00000053214.1">
    <property type="protein sequence ID" value="ENSGMOP00000045425.1"/>
    <property type="gene ID" value="ENSGMOG00000032866.1"/>
</dbReference>
<dbReference type="PANTHER" id="PTHR11890:SF3">
    <property type="entry name" value="INTERLEUKIN-1 RECEPTOR TYPE 2"/>
    <property type="match status" value="1"/>
</dbReference>
<dbReference type="PROSITE" id="PS51257">
    <property type="entry name" value="PROKAR_LIPOPROTEIN"/>
    <property type="match status" value="1"/>
</dbReference>
<dbReference type="OMA" id="CHLNFPQ"/>
<keyword evidence="12" id="KW-0812">Transmembrane</keyword>
<keyword evidence="9" id="KW-0325">Glycoprotein</keyword>
<dbReference type="InterPro" id="IPR003599">
    <property type="entry name" value="Ig_sub"/>
</dbReference>
<dbReference type="Proteomes" id="UP000694546">
    <property type="component" value="Chromosome 20"/>
</dbReference>
<dbReference type="GO" id="GO:1902622">
    <property type="term" value="P:regulation of neutrophil migration"/>
    <property type="evidence" value="ECO:0007669"/>
    <property type="project" value="Ensembl"/>
</dbReference>
<dbReference type="AlphaFoldDB" id="A0A8C5BFR0"/>
<feature type="region of interest" description="Disordered" evidence="11">
    <location>
        <begin position="619"/>
        <end position="638"/>
    </location>
</feature>
<gene>
    <name evidence="16" type="primary">LOC115533680</name>
</gene>
<dbReference type="SUPFAM" id="SSF48726">
    <property type="entry name" value="Immunoglobulin"/>
    <property type="match status" value="3"/>
</dbReference>
<evidence type="ECO:0000256" key="8">
    <source>
        <dbReference type="ARBA" id="ARBA00023157"/>
    </source>
</evidence>
<feature type="domain" description="Ig-like" evidence="15">
    <location>
        <begin position="127"/>
        <end position="229"/>
    </location>
</feature>
<dbReference type="PRINTS" id="PR01537">
    <property type="entry name" value="INTRLKN1R1F"/>
</dbReference>
<dbReference type="GO" id="GO:0050727">
    <property type="term" value="P:regulation of inflammatory response"/>
    <property type="evidence" value="ECO:0007669"/>
    <property type="project" value="Ensembl"/>
</dbReference>
<evidence type="ECO:0000256" key="9">
    <source>
        <dbReference type="ARBA" id="ARBA00023180"/>
    </source>
</evidence>
<keyword evidence="5" id="KW-0677">Repeat</keyword>
<accession>A0A8C5BFR0</accession>
<dbReference type="InterPro" id="IPR015621">
    <property type="entry name" value="IL-1_rcpt_fam"/>
</dbReference>
<evidence type="ECO:0000256" key="7">
    <source>
        <dbReference type="ARBA" id="ARBA00023027"/>
    </source>
</evidence>
<evidence type="ECO:0000256" key="11">
    <source>
        <dbReference type="SAM" id="MobiDB-lite"/>
    </source>
</evidence>
<evidence type="ECO:0000256" key="1">
    <source>
        <dbReference type="ARBA" id="ARBA00004613"/>
    </source>
</evidence>
<evidence type="ECO:0000256" key="5">
    <source>
        <dbReference type="ARBA" id="ARBA00022737"/>
    </source>
</evidence>
<feature type="region of interest" description="Disordered" evidence="11">
    <location>
        <begin position="493"/>
        <end position="546"/>
    </location>
</feature>
<sequence>MVQRQLLVPLLFLSCVLCVLAGSVVIRENCFPRRLPVIVFSVPGDVAMLNSTLLSPNVFNYTALPYNISWYDPHNGTEMVNQTGRFLLRGETLWHLNITLEDAGDYVCVVRTPTGCFRQAIQLVVDPPLGGGICGRPKNAHQVLTGRSHDALTCPLAHYISKLDSYGIPSSISWYKGCSLIEDGAGRFTYRRIATLNVEKVTPDDAGSYTCTLTFDLAGVAGSVSETINAEVIDKYALLPEVHAPANEKIKAKIGFSFSKLCKVFVPCVGKHNVYVKWVVNDDFIEEQEDDFIGEQEDRVYVKPRQSHRVEMPRPGNWEERLLWIKEVREEDLYANYTCLAYSARGIPHASFTLLPADPDHLVPIAMSLAGVALLFISTAVFYFLFKLDIVLCFRRAFPVFYRNTESDGKLFDAYVMFPRNAGKALESFALQALPLVLERRCGHKLFIPGRDCLPGQALVDSLEENMRASRRLILIYTASTFTGCHDANDDSGGCGSETVTVKSSSNRPHPSINTYSSISQGDGHTLPSQTPPGHSLPGPKSEGQQSSECQLSFECQLVMHKALLEESIKVLLVEMEEVGPDQLALFPPSVLHLRKKQGVLCWWKSQRRSRVGWRRCRGRGEEEDGGEEEKGRLDSGFGAENLSPSRRFWKQVRYHMPVRGKRTTYPATISLLSLGGRGVRGQPEKM</sequence>
<dbReference type="InterPro" id="IPR000157">
    <property type="entry name" value="TIR_dom"/>
</dbReference>
<evidence type="ECO:0000256" key="2">
    <source>
        <dbReference type="ARBA" id="ARBA00009752"/>
    </source>
</evidence>